<evidence type="ECO:0000259" key="3">
    <source>
        <dbReference type="Pfam" id="PF16344"/>
    </source>
</evidence>
<evidence type="ECO:0000259" key="2">
    <source>
        <dbReference type="Pfam" id="PF04773"/>
    </source>
</evidence>
<dbReference type="PANTHER" id="PTHR30273">
    <property type="entry name" value="PERIPLASMIC SIGNAL SENSOR AND SIGMA FACTOR ACTIVATOR FECR-RELATED"/>
    <property type="match status" value="1"/>
</dbReference>
<dbReference type="Gene3D" id="3.55.50.30">
    <property type="match status" value="1"/>
</dbReference>
<dbReference type="Gene3D" id="2.60.120.1440">
    <property type="match status" value="1"/>
</dbReference>
<dbReference type="InterPro" id="IPR006860">
    <property type="entry name" value="FecR"/>
</dbReference>
<dbReference type="AlphaFoldDB" id="A0A948TMW6"/>
<dbReference type="Pfam" id="PF16344">
    <property type="entry name" value="FecR_C"/>
    <property type="match status" value="1"/>
</dbReference>
<keyword evidence="1" id="KW-1133">Transmembrane helix</keyword>
<organism evidence="4 5">
    <name type="scientific">Candidatus Phocaeicola excrementipullorum</name>
    <dbReference type="NCBI Taxonomy" id="2838731"/>
    <lineage>
        <taxon>Bacteria</taxon>
        <taxon>Pseudomonadati</taxon>
        <taxon>Bacteroidota</taxon>
        <taxon>Bacteroidia</taxon>
        <taxon>Bacteroidales</taxon>
        <taxon>Bacteroidaceae</taxon>
        <taxon>Phocaeicola</taxon>
    </lineage>
</organism>
<proteinExistence type="predicted"/>
<comment type="caution">
    <text evidence="4">The sequence shown here is derived from an EMBL/GenBank/DDBJ whole genome shotgun (WGS) entry which is preliminary data.</text>
</comment>
<dbReference type="InterPro" id="IPR012373">
    <property type="entry name" value="Ferrdict_sens_TM"/>
</dbReference>
<evidence type="ECO:0000313" key="4">
    <source>
        <dbReference type="EMBL" id="MBU3856015.1"/>
    </source>
</evidence>
<dbReference type="PIRSF" id="PIRSF018266">
    <property type="entry name" value="FecR"/>
    <property type="match status" value="1"/>
</dbReference>
<reference evidence="4" key="2">
    <citation type="submission" date="2021-04" db="EMBL/GenBank/DDBJ databases">
        <authorList>
            <person name="Gilroy R."/>
        </authorList>
    </citation>
    <scope>NUCLEOTIDE SEQUENCE</scope>
    <source>
        <strain evidence="4">8470</strain>
    </source>
</reference>
<dbReference type="EMBL" id="JAHLFJ010000051">
    <property type="protein sequence ID" value="MBU3856015.1"/>
    <property type="molecule type" value="Genomic_DNA"/>
</dbReference>
<keyword evidence="1" id="KW-0812">Transmembrane</keyword>
<feature type="domain" description="FecR protein" evidence="2">
    <location>
        <begin position="130"/>
        <end position="224"/>
    </location>
</feature>
<evidence type="ECO:0000256" key="1">
    <source>
        <dbReference type="SAM" id="Phobius"/>
    </source>
</evidence>
<name>A0A948TMW6_9BACT</name>
<dbReference type="Proteomes" id="UP000784286">
    <property type="component" value="Unassembled WGS sequence"/>
</dbReference>
<dbReference type="FunFam" id="2.60.120.1440:FF:000001">
    <property type="entry name" value="Putative anti-sigma factor"/>
    <property type="match status" value="1"/>
</dbReference>
<reference evidence="4" key="1">
    <citation type="journal article" date="2021" name="PeerJ">
        <title>Extensive microbial diversity within the chicken gut microbiome revealed by metagenomics and culture.</title>
        <authorList>
            <person name="Gilroy R."/>
            <person name="Ravi A."/>
            <person name="Getino M."/>
            <person name="Pursley I."/>
            <person name="Horton D.L."/>
            <person name="Alikhan N.F."/>
            <person name="Baker D."/>
            <person name="Gharbi K."/>
            <person name="Hall N."/>
            <person name="Watson M."/>
            <person name="Adriaenssens E.M."/>
            <person name="Foster-Nyarko E."/>
            <person name="Jarju S."/>
            <person name="Secka A."/>
            <person name="Antonio M."/>
            <person name="Oren A."/>
            <person name="Chaudhuri R.R."/>
            <person name="La Ragione R."/>
            <person name="Hildebrand F."/>
            <person name="Pallen M.J."/>
        </authorList>
    </citation>
    <scope>NUCLEOTIDE SEQUENCE</scope>
    <source>
        <strain evidence="4">8470</strain>
    </source>
</reference>
<dbReference type="GO" id="GO:0016989">
    <property type="term" value="F:sigma factor antagonist activity"/>
    <property type="evidence" value="ECO:0007669"/>
    <property type="project" value="TreeGrafter"/>
</dbReference>
<dbReference type="Pfam" id="PF04773">
    <property type="entry name" value="FecR"/>
    <property type="match status" value="1"/>
</dbReference>
<evidence type="ECO:0000313" key="5">
    <source>
        <dbReference type="Proteomes" id="UP000784286"/>
    </source>
</evidence>
<sequence length="339" mass="39438">MPNKESYIEMDRLIDQYISGHADRDCIEQLKQWSLESDAHRIYIRDRIELWYTTSTLYGQNQPDAELAFLRFKNRIKKQTAEIQIHPHKQQSFARYFWRIAAAVLVLVLPLAGYWGGKQNMENAFADIVIEAPVGARTCMYLPDGTQVWLNACSRLTYSQGFGINDRNLKLEGEGYFEVSRNEQLPFIIHTQEVDVTVLGTQFNFKNYADDSEASVSLLSGKVKLCNHLRQEETLYLQPNEKVTLNKLTGEMKTTRTQVQNSKIWTHDELFFDEELLEDIAKKLMRNYDVKIEVADSLKNTRFYGSFKMSGSTIEQVLETISSTNRMKYKQEKGIYILY</sequence>
<gene>
    <name evidence="4" type="ORF">H9928_05580</name>
</gene>
<dbReference type="PANTHER" id="PTHR30273:SF2">
    <property type="entry name" value="PROTEIN FECR"/>
    <property type="match status" value="1"/>
</dbReference>
<accession>A0A948TMW6</accession>
<keyword evidence="1" id="KW-0472">Membrane</keyword>
<feature type="transmembrane region" description="Helical" evidence="1">
    <location>
        <begin position="96"/>
        <end position="115"/>
    </location>
</feature>
<dbReference type="InterPro" id="IPR032508">
    <property type="entry name" value="FecR_C"/>
</dbReference>
<protein>
    <submittedName>
        <fullName evidence="4">FecR family protein</fullName>
    </submittedName>
</protein>
<feature type="domain" description="Protein FecR C-terminal" evidence="3">
    <location>
        <begin position="270"/>
        <end position="337"/>
    </location>
</feature>